<reference evidence="1" key="1">
    <citation type="submission" date="2020-01" db="EMBL/GenBank/DDBJ databases">
        <authorList>
            <consortium name="DOE Joint Genome Institute"/>
            <person name="Haridas S."/>
            <person name="Albert R."/>
            <person name="Binder M."/>
            <person name="Bloem J."/>
            <person name="Labutti K."/>
            <person name="Salamov A."/>
            <person name="Andreopoulos B."/>
            <person name="Baker S.E."/>
            <person name="Barry K."/>
            <person name="Bills G."/>
            <person name="Bluhm B.H."/>
            <person name="Cannon C."/>
            <person name="Castanera R."/>
            <person name="Culley D.E."/>
            <person name="Daum C."/>
            <person name="Ezra D."/>
            <person name="Gonzalez J.B."/>
            <person name="Henrissat B."/>
            <person name="Kuo A."/>
            <person name="Liang C."/>
            <person name="Lipzen A."/>
            <person name="Lutzoni F."/>
            <person name="Magnuson J."/>
            <person name="Mondo S."/>
            <person name="Nolan M."/>
            <person name="Ohm R."/>
            <person name="Pangilinan J."/>
            <person name="Park H.-J."/>
            <person name="Ramirez L."/>
            <person name="Alfaro M."/>
            <person name="Sun H."/>
            <person name="Tritt A."/>
            <person name="Yoshinaga Y."/>
            <person name="Zwiers L.-H."/>
            <person name="Turgeon B.G."/>
            <person name="Goodwin S.B."/>
            <person name="Spatafora J.W."/>
            <person name="Crous P.W."/>
            <person name="Grigoriev I.V."/>
        </authorList>
    </citation>
    <scope>NUCLEOTIDE SEQUENCE</scope>
    <source>
        <strain evidence="1">IPT5</strain>
    </source>
</reference>
<proteinExistence type="predicted"/>
<organism evidence="1 2">
    <name type="scientific">Plenodomus tracheiphilus IPT5</name>
    <dbReference type="NCBI Taxonomy" id="1408161"/>
    <lineage>
        <taxon>Eukaryota</taxon>
        <taxon>Fungi</taxon>
        <taxon>Dikarya</taxon>
        <taxon>Ascomycota</taxon>
        <taxon>Pezizomycotina</taxon>
        <taxon>Dothideomycetes</taxon>
        <taxon>Pleosporomycetidae</taxon>
        <taxon>Pleosporales</taxon>
        <taxon>Pleosporineae</taxon>
        <taxon>Leptosphaeriaceae</taxon>
        <taxon>Plenodomus</taxon>
    </lineage>
</organism>
<evidence type="ECO:0000313" key="1">
    <source>
        <dbReference type="EMBL" id="KAF2851143.1"/>
    </source>
</evidence>
<accession>A0A6A7B733</accession>
<sequence>MSDWSSNTSKGKNKAVVPDIWGRLVMNVEFGLLKKNQIAQEKAARKKVAEKKAATEKCAFEQKDQERGYQIIIAQQKKLNTVHNFEAQRVAATEKQLAADRQLALDRELATIRQKTASDLRKAAHWKAKRKQAGKDMSTLRHEAAQSEAKREATLQTQKEFEAAKKAYEAAKAEYEAVSKNLEVSGEQATLLDSRNDDLYSNPPRTSGTGLAFVDFIAPTGTYRTSLVARDNNSGDRDNRFSNICPAGLGSDRYLPGSIRPARSNPYEPRLINGRGALIRVDNSHDSSHIPICDICVPSVDYDSPIKLIVNLGLSNSILIRKSSLTNRSNYFTAIIQTPATPSLALDIGHYVHFPGAQYIVSAIQECAHCLHCDSFRNHSPPVYGSIDAWCRTRSIKVLEHLACYYIDDVEVTNSIMERIKCVQRETDTRIMPTIVTLL</sequence>
<dbReference type="AlphaFoldDB" id="A0A6A7B733"/>
<protein>
    <submittedName>
        <fullName evidence="1">Uncharacterized protein</fullName>
    </submittedName>
</protein>
<dbReference type="EMBL" id="MU006303">
    <property type="protein sequence ID" value="KAF2851143.1"/>
    <property type="molecule type" value="Genomic_DNA"/>
</dbReference>
<keyword evidence="2" id="KW-1185">Reference proteome</keyword>
<evidence type="ECO:0000313" key="2">
    <source>
        <dbReference type="Proteomes" id="UP000799423"/>
    </source>
</evidence>
<gene>
    <name evidence="1" type="ORF">T440DRAFT_517615</name>
</gene>
<dbReference type="Proteomes" id="UP000799423">
    <property type="component" value="Unassembled WGS sequence"/>
</dbReference>
<name>A0A6A7B733_9PLEO</name>